<feature type="domain" description="Telomere-associated protein Rif1 N-terminal" evidence="7">
    <location>
        <begin position="21"/>
        <end position="325"/>
    </location>
</feature>
<protein>
    <submittedName>
        <fullName evidence="9">Uncharacterized protein LOC111286137 isoform X7</fullName>
    </submittedName>
</protein>
<evidence type="ECO:0000313" key="9">
    <source>
        <dbReference type="RefSeq" id="XP_022731688.1"/>
    </source>
</evidence>
<dbReference type="GeneID" id="111286137"/>
<evidence type="ECO:0000256" key="1">
    <source>
        <dbReference type="ARBA" id="ARBA00004123"/>
    </source>
</evidence>
<keyword evidence="6" id="KW-0131">Cell cycle</keyword>
<dbReference type="InterPro" id="IPR016024">
    <property type="entry name" value="ARM-type_fold"/>
</dbReference>
<keyword evidence="5" id="KW-0539">Nucleus</keyword>
<dbReference type="GO" id="GO:0000723">
    <property type="term" value="P:telomere maintenance"/>
    <property type="evidence" value="ECO:0007669"/>
    <property type="project" value="TreeGrafter"/>
</dbReference>
<gene>
    <name evidence="9" type="primary">LOC111286137</name>
</gene>
<keyword evidence="4" id="KW-0779">Telomere</keyword>
<evidence type="ECO:0000256" key="3">
    <source>
        <dbReference type="ARBA" id="ARBA00022454"/>
    </source>
</evidence>
<dbReference type="Pfam" id="PF12231">
    <property type="entry name" value="Rif1_N"/>
    <property type="match status" value="1"/>
</dbReference>
<dbReference type="RefSeq" id="XP_022731688.1">
    <property type="nucleotide sequence ID" value="XM_022875953.1"/>
</dbReference>
<evidence type="ECO:0000256" key="4">
    <source>
        <dbReference type="ARBA" id="ARBA00022895"/>
    </source>
</evidence>
<dbReference type="SUPFAM" id="SSF48371">
    <property type="entry name" value="ARM repeat"/>
    <property type="match status" value="1"/>
</dbReference>
<name>A0A6P5XTX3_DURZI</name>
<comment type="subcellular location">
    <subcellularLocation>
        <location evidence="2">Chromosome</location>
        <location evidence="2">Telomere</location>
    </subcellularLocation>
    <subcellularLocation>
        <location evidence="1">Nucleus</location>
    </subcellularLocation>
</comment>
<reference evidence="9" key="1">
    <citation type="submission" date="2025-08" db="UniProtKB">
        <authorList>
            <consortium name="RefSeq"/>
        </authorList>
    </citation>
    <scope>IDENTIFICATION</scope>
    <source>
        <tissue evidence="9">Fruit stalk</tissue>
    </source>
</reference>
<evidence type="ECO:0000259" key="7">
    <source>
        <dbReference type="Pfam" id="PF12231"/>
    </source>
</evidence>
<dbReference type="Gene3D" id="1.25.10.10">
    <property type="entry name" value="Leucine-rich Repeat Variant"/>
    <property type="match status" value="1"/>
</dbReference>
<evidence type="ECO:0000256" key="2">
    <source>
        <dbReference type="ARBA" id="ARBA00004574"/>
    </source>
</evidence>
<accession>A0A6P5XTX3</accession>
<keyword evidence="3" id="KW-0158">Chromosome</keyword>
<evidence type="ECO:0000313" key="8">
    <source>
        <dbReference type="Proteomes" id="UP000515121"/>
    </source>
</evidence>
<evidence type="ECO:0000256" key="5">
    <source>
        <dbReference type="ARBA" id="ARBA00023242"/>
    </source>
</evidence>
<sequence length="874" mass="97909">MSNITDQIEEIKTLISSNSKTNQSLGYSTLLHLQEQSSDSPSIQALAQSSRHLIALIVSDIHDEDEEIAAQALKCLGFMIYHPCLVATIPAEDGRLVLESLAKLITFTKMKSVCNLGVWCISTQQFDATLLAAFFDTLLQAVVHALDNPIGSLSTTFEAMQAVAKLASNLSEMMRESSHLWTPPIYRRLLSIDKRERDMSERCLLKIRSTILPPPISLSKAIIQDMRKKLLTGMKDFLDKGMKVQTVMAWGWFICFLGSDALKNRHLVNDMLKVPEQTFSDYNPQVQIASLVAWEGLIDALVHPQILACNKNATLKNEIQQLQTSPGKSSELQLNGFSKSLKLIMTPLIGIISSKCDVSVHFSCLNTWRYLLHKLDTSVNSPSVMKVVLDPMFQAIFKIGAGSKSIWRLWDLCLDLLDDCTSANCSDLNSNSKDQDLSLFKTDTDNSVYGAICHLLSYPFILFSCSQKDLTLWIASDSLKESFVSSERKLEQAFEVWKSLYGSVSATCFKSSATNTFGGDLCAMLNWCFDENGSMFQSKSELGLCYKDLVPACLSFSSKVVECILKQKLTSDTSSCGSGKECVGVCNRFSGINNILEFSSRVMKFLYINMGTEPTVGLVSSRVFSALLCFISCLHLKQDILSFFEIISCPLLQWLSQEEIQDESARDQLGILWAECLNCLQRSQPPLTFDSSFLKFQACLLERTLGHPNTSISDPTITFWNSTYGKQIKLEYPQNLLHVLDKLSRNGRINLYNRSKSFLATCCKLGNNTAPQSCKVTATQNRSSKRVELMESMIGKFNQKDKPPPHPKRKRLELTEHQKEVRQAQQGRQRDCCGHGPGIRTYTSLDFSQGNEDSQESQDIRDSEAILEMLRRVA</sequence>
<dbReference type="GO" id="GO:0000781">
    <property type="term" value="C:chromosome, telomeric region"/>
    <property type="evidence" value="ECO:0007669"/>
    <property type="project" value="UniProtKB-SubCell"/>
</dbReference>
<organism evidence="8 9">
    <name type="scientific">Durio zibethinus</name>
    <name type="common">Durian</name>
    <dbReference type="NCBI Taxonomy" id="66656"/>
    <lineage>
        <taxon>Eukaryota</taxon>
        <taxon>Viridiplantae</taxon>
        <taxon>Streptophyta</taxon>
        <taxon>Embryophyta</taxon>
        <taxon>Tracheophyta</taxon>
        <taxon>Spermatophyta</taxon>
        <taxon>Magnoliopsida</taxon>
        <taxon>eudicotyledons</taxon>
        <taxon>Gunneridae</taxon>
        <taxon>Pentapetalae</taxon>
        <taxon>rosids</taxon>
        <taxon>malvids</taxon>
        <taxon>Malvales</taxon>
        <taxon>Malvaceae</taxon>
        <taxon>Helicteroideae</taxon>
        <taxon>Durio</taxon>
    </lineage>
</organism>
<keyword evidence="8" id="KW-1185">Reference proteome</keyword>
<proteinExistence type="predicted"/>
<dbReference type="GO" id="GO:0005634">
    <property type="term" value="C:nucleus"/>
    <property type="evidence" value="ECO:0007669"/>
    <property type="project" value="UniProtKB-SubCell"/>
</dbReference>
<dbReference type="InterPro" id="IPR011989">
    <property type="entry name" value="ARM-like"/>
</dbReference>
<dbReference type="PANTHER" id="PTHR22928:SF3">
    <property type="entry name" value="TELOMERE-ASSOCIATED PROTEIN RIF1"/>
    <property type="match status" value="1"/>
</dbReference>
<dbReference type="AlphaFoldDB" id="A0A6P5XTX3"/>
<evidence type="ECO:0000256" key="6">
    <source>
        <dbReference type="ARBA" id="ARBA00023306"/>
    </source>
</evidence>
<dbReference type="PANTHER" id="PTHR22928">
    <property type="entry name" value="TELOMERE-ASSOCIATED PROTEIN RIF1"/>
    <property type="match status" value="1"/>
</dbReference>
<dbReference type="InterPro" id="IPR022031">
    <property type="entry name" value="Rif1_N"/>
</dbReference>
<dbReference type="Proteomes" id="UP000515121">
    <property type="component" value="Unplaced"/>
</dbReference>